<organism evidence="4 5">
    <name type="scientific">Trichinella spiralis</name>
    <name type="common">Trichina worm</name>
    <dbReference type="NCBI Taxonomy" id="6334"/>
    <lineage>
        <taxon>Eukaryota</taxon>
        <taxon>Metazoa</taxon>
        <taxon>Ecdysozoa</taxon>
        <taxon>Nematoda</taxon>
        <taxon>Enoplea</taxon>
        <taxon>Dorylaimia</taxon>
        <taxon>Trichinellida</taxon>
        <taxon>Trichinellidae</taxon>
        <taxon>Trichinella</taxon>
    </lineage>
</organism>
<name>A0A0V1BW30_TRISP</name>
<dbReference type="PANTHER" id="PTHR46497:SF1">
    <property type="entry name" value="THIOREDOXIN DOMAIN-CONTAINING PROTEIN 11"/>
    <property type="match status" value="1"/>
</dbReference>
<dbReference type="PROSITE" id="PS51352">
    <property type="entry name" value="THIOREDOXIN_2"/>
    <property type="match status" value="1"/>
</dbReference>
<dbReference type="EMBL" id="JYDH01000008">
    <property type="protein sequence ID" value="KRY41277.1"/>
    <property type="molecule type" value="Genomic_DNA"/>
</dbReference>
<dbReference type="OrthoDB" id="195089at2759"/>
<keyword evidence="2" id="KW-1133">Transmembrane helix</keyword>
<comment type="caution">
    <text evidence="4">The sequence shown here is derived from an EMBL/GenBank/DDBJ whole genome shotgun (WGS) entry which is preliminary data.</text>
</comment>
<dbReference type="InterPro" id="IPR036249">
    <property type="entry name" value="Thioredoxin-like_sf"/>
</dbReference>
<sequence>MITCEKEDADNYCEFTTEETDKVLCSTRSDAIFSSTNNSRIFLAFSLIIIAMILCILVSVFVVSFLNTYAAVKVETEVCFSLALLFILHCLSLHDLQYRPGPQPRPFFSCNSSVIDLHQGDLDPIIDHFACGEVLFVMYYAPWSFDCLQFRPYFEILASYFSSQITFYGVNCWEPAGQCRRLRQPREFPIFELYFHKPRQSIEYSGLLSLDYMFKYRFLEHALDPFVRLSTQEELSEFLSRLTNRVIGYYAFDEYRNPPQYEKFYLICLRSLEIDPIRKLAEFAVVTDKSLAARVNLTANAQLCYFTSISNTCQRYPDNEHFSVEAVLKWIAGQFKVVNFWFIPNQKKSSALRSVLKRPSFLLLTPWQLLVEHSTIVSLFSPLAAMYFDCKKDESIKERFEKVASSLGLEPEAVANYRAKCIGEDADRKKVYQDAFWKHSSLLKADGEFLNTGRSGEEIASCGKRNLFKPEKQFCKKPQYIYKGGGCSVGEDVEKAGEFTGSNDGAGSNFPNFPHSNAECLRNIFRAVELDPFVDDALCRRWSLSFALKYTYALPLENAALLKMWSENSTFSSYRGLACKTKRILNFLTIDSDYFDWYADKLGLPENVRSPKIPKAMIIDAAKNAFYVLKENVTAKSIVQFVQNFTNGQLSRFYKSEKQESETKSKQSSGENRLNLVKVTTDSFSQLVLASDKNVVLFYYTRWCVFCHTVMHIISTAAYIMRFSKKVEFAQIDAGRNDLPVDHAVSRYPSVVLYPCLAKNNRTIYPSKVPFTVTNLISFVMHHSDRTTRLELGVKFCSAKCRHRNFNLLHKQLGCYRRRLMHISDIVVSKQMIWNSDNRQSVFCMKSYWEKLRHFQLKRRELVKLRDSKNDDPCASVKQPPPIGTFSTDVEKQHEI</sequence>
<proteinExistence type="predicted"/>
<dbReference type="eggNOG" id="KOG0190">
    <property type="taxonomic scope" value="Eukaryota"/>
</dbReference>
<dbReference type="Pfam" id="PF00085">
    <property type="entry name" value="Thioredoxin"/>
    <property type="match status" value="1"/>
</dbReference>
<evidence type="ECO:0000313" key="4">
    <source>
        <dbReference type="EMBL" id="KRY41277.1"/>
    </source>
</evidence>
<evidence type="ECO:0000256" key="1">
    <source>
        <dbReference type="SAM" id="MobiDB-lite"/>
    </source>
</evidence>
<keyword evidence="2" id="KW-0812">Transmembrane</keyword>
<protein>
    <submittedName>
        <fullName evidence="4">Thioredoxin domain-containing protein 11</fullName>
    </submittedName>
</protein>
<gene>
    <name evidence="4" type="primary">Txndc11</name>
    <name evidence="4" type="ORF">T01_8122</name>
</gene>
<dbReference type="AlphaFoldDB" id="A0A0V1BW30"/>
<keyword evidence="5" id="KW-1185">Reference proteome</keyword>
<dbReference type="PANTHER" id="PTHR46497">
    <property type="entry name" value="THIOREDOXIN DOMAIN-CONTAINING PROTEIN 11"/>
    <property type="match status" value="1"/>
</dbReference>
<reference evidence="4 5" key="1">
    <citation type="submission" date="2015-01" db="EMBL/GenBank/DDBJ databases">
        <title>Evolution of Trichinella species and genotypes.</title>
        <authorList>
            <person name="Korhonen P.K."/>
            <person name="Edoardo P."/>
            <person name="Giuseppe L.R."/>
            <person name="Gasser R.B."/>
        </authorList>
    </citation>
    <scope>NUCLEOTIDE SEQUENCE [LARGE SCALE GENOMIC DNA]</scope>
    <source>
        <strain evidence="4">ISS3</strain>
    </source>
</reference>
<feature type="transmembrane region" description="Helical" evidence="2">
    <location>
        <begin position="41"/>
        <end position="66"/>
    </location>
</feature>
<dbReference type="InterPro" id="IPR013766">
    <property type="entry name" value="Thioredoxin_domain"/>
</dbReference>
<evidence type="ECO:0000313" key="5">
    <source>
        <dbReference type="Proteomes" id="UP000054776"/>
    </source>
</evidence>
<dbReference type="InterPro" id="IPR052792">
    <property type="entry name" value="Thioredoxin_dom-contain_11"/>
</dbReference>
<keyword evidence="2" id="KW-0472">Membrane</keyword>
<evidence type="ECO:0000256" key="2">
    <source>
        <dbReference type="SAM" id="Phobius"/>
    </source>
</evidence>
<accession>A0A0V1BW30</accession>
<dbReference type="Gene3D" id="3.40.30.10">
    <property type="entry name" value="Glutaredoxin"/>
    <property type="match status" value="3"/>
</dbReference>
<dbReference type="Proteomes" id="UP000054776">
    <property type="component" value="Unassembled WGS sequence"/>
</dbReference>
<dbReference type="SUPFAM" id="SSF52833">
    <property type="entry name" value="Thioredoxin-like"/>
    <property type="match status" value="3"/>
</dbReference>
<evidence type="ECO:0000259" key="3">
    <source>
        <dbReference type="PROSITE" id="PS51352"/>
    </source>
</evidence>
<feature type="region of interest" description="Disordered" evidence="1">
    <location>
        <begin position="869"/>
        <end position="896"/>
    </location>
</feature>
<feature type="domain" description="Thioredoxin" evidence="3">
    <location>
        <begin position="99"/>
        <end position="224"/>
    </location>
</feature>